<evidence type="ECO:0000256" key="1">
    <source>
        <dbReference type="SAM" id="MobiDB-lite"/>
    </source>
</evidence>
<dbReference type="AlphaFoldDB" id="A0A2T7PHF8"/>
<organism evidence="2 3">
    <name type="scientific">Pomacea canaliculata</name>
    <name type="common">Golden apple snail</name>
    <dbReference type="NCBI Taxonomy" id="400727"/>
    <lineage>
        <taxon>Eukaryota</taxon>
        <taxon>Metazoa</taxon>
        <taxon>Spiralia</taxon>
        <taxon>Lophotrochozoa</taxon>
        <taxon>Mollusca</taxon>
        <taxon>Gastropoda</taxon>
        <taxon>Caenogastropoda</taxon>
        <taxon>Architaenioglossa</taxon>
        <taxon>Ampullarioidea</taxon>
        <taxon>Ampullariidae</taxon>
        <taxon>Pomacea</taxon>
    </lineage>
</organism>
<comment type="caution">
    <text evidence="2">The sequence shown here is derived from an EMBL/GenBank/DDBJ whole genome shotgun (WGS) entry which is preliminary data.</text>
</comment>
<dbReference type="EMBL" id="PZQS01000004">
    <property type="protein sequence ID" value="PVD32844.1"/>
    <property type="molecule type" value="Genomic_DNA"/>
</dbReference>
<dbReference type="InterPro" id="IPR027417">
    <property type="entry name" value="P-loop_NTPase"/>
</dbReference>
<evidence type="ECO:0000313" key="2">
    <source>
        <dbReference type="EMBL" id="PVD32844.1"/>
    </source>
</evidence>
<feature type="compositionally biased region" description="Polar residues" evidence="1">
    <location>
        <begin position="144"/>
        <end position="153"/>
    </location>
</feature>
<proteinExistence type="predicted"/>
<feature type="compositionally biased region" description="Basic and acidic residues" evidence="1">
    <location>
        <begin position="125"/>
        <end position="143"/>
    </location>
</feature>
<evidence type="ECO:0000313" key="3">
    <source>
        <dbReference type="Proteomes" id="UP000245119"/>
    </source>
</evidence>
<gene>
    <name evidence="2" type="ORF">C0Q70_08291</name>
</gene>
<keyword evidence="3" id="KW-1185">Reference proteome</keyword>
<dbReference type="OrthoDB" id="6052143at2759"/>
<sequence length="832" mass="94573">MEQSGGHIPGGGDIFIRQSPFEPRQYTLSPTFSGSLRGRSMGIVIADVSVSPESKLEQSNMDRQGSMEAEQILIDYMKAWMPDFQRKTYFIPDIFMNRVPCEKDIFAGQEVMIWKKPDGSNLTERTQETPRKEQKEQMRKDSITHCSSVQSTLKDADSADLTQGTSEKSQEKLERKDHTIHCTGMWSTLKGPTQLKPVQDCYIRDDRAQQHVLYCLRKWADIHLEEIMVVLSQLQYSDYLSTPSFAKLVKHLPKPRDMKSCRGDFDVLIIHKQFGIIVLEIKSIGINADELNLQDNDQVNEICKKVEKGIEQLTKAERVLSHLVNDMETEIFIRKSIILPYVTTSQLRQAVIHNKATGKKLCSCLGTEDLDKAIDLCLCSDNLHVQSTPWIVSPDIVQNMHNWWEKLKALSAPKPHLSLLYERLVARFCGPATVVSVHCITSPRLELRTKGEAVAEAGNRMALLALYPEQLALLKEQLPLVFLTGPPGTGKSIVLVLKGLEWLRLGCTVHVVSTWDISRISCYLLHHQLKKTMEESWEEYSESTENKKFKTERVCYHEFNFRNGQDVKRAIEELVNEAQEGKLYVLADEVGPDASDEIHFQNFFHELHNHLPHLNLWSAAMRHTHRPEDMIEKKLTAPLRCPPVVLEEVKKAKELECKSVYSYTKHSAPAPCDGPHIVRMYHEEDHSVDPCARNCQQCGLDLANYLKTLLVGQGGPSLSSTDASMATFLQYRDVLILYWTDKVKDTGLVKGLQEAEIPVQVLGPEDDFRDLALAATNKVTVAHHEIVRGLERKIVVYVGSTGWDENVSDRLHAMSRTTSLLIWLCKRLKDET</sequence>
<protein>
    <submittedName>
        <fullName evidence="2">Uncharacterized protein</fullName>
    </submittedName>
</protein>
<dbReference type="Proteomes" id="UP000245119">
    <property type="component" value="Linkage Group LG4"/>
</dbReference>
<accession>A0A2T7PHF8</accession>
<name>A0A2T7PHF8_POMCA</name>
<dbReference type="SUPFAM" id="SSF52540">
    <property type="entry name" value="P-loop containing nucleoside triphosphate hydrolases"/>
    <property type="match status" value="2"/>
</dbReference>
<reference evidence="2 3" key="1">
    <citation type="submission" date="2018-04" db="EMBL/GenBank/DDBJ databases">
        <title>The genome of golden apple snail Pomacea canaliculata provides insight into stress tolerance and invasive adaptation.</title>
        <authorList>
            <person name="Liu C."/>
            <person name="Liu B."/>
            <person name="Ren Y."/>
            <person name="Zhang Y."/>
            <person name="Wang H."/>
            <person name="Li S."/>
            <person name="Jiang F."/>
            <person name="Yin L."/>
            <person name="Zhang G."/>
            <person name="Qian W."/>
            <person name="Fan W."/>
        </authorList>
    </citation>
    <scope>NUCLEOTIDE SEQUENCE [LARGE SCALE GENOMIC DNA]</scope>
    <source>
        <strain evidence="2">SZHN2017</strain>
        <tissue evidence="2">Muscle</tissue>
    </source>
</reference>
<feature type="region of interest" description="Disordered" evidence="1">
    <location>
        <begin position="118"/>
        <end position="176"/>
    </location>
</feature>